<protein>
    <recommendedName>
        <fullName evidence="4">Tetratricopeptide repeat protein</fullName>
    </recommendedName>
</protein>
<feature type="region of interest" description="Disordered" evidence="1">
    <location>
        <begin position="167"/>
        <end position="191"/>
    </location>
</feature>
<proteinExistence type="predicted"/>
<gene>
    <name evidence="2" type="ORF">ATM17_20900</name>
</gene>
<reference evidence="3" key="1">
    <citation type="submission" date="2015-11" db="EMBL/GenBank/DDBJ databases">
        <title>Complete genome sequence of a polyethylene-glycol degrader Sphingopyxis macrogoltabida 203N (NBRC 111659).</title>
        <authorList>
            <person name="Yoshiyuki O."/>
            <person name="Shouta N."/>
            <person name="Nagata Y."/>
            <person name="Numata M."/>
            <person name="Tsuchikane K."/>
            <person name="Hosoyama A."/>
            <person name="Yamazoe A."/>
            <person name="Tsuda M."/>
            <person name="Fujita N."/>
            <person name="Kawai F."/>
        </authorList>
    </citation>
    <scope>NUCLEOTIDE SEQUENCE [LARGE SCALE GENOMIC DNA]</scope>
    <source>
        <strain evidence="3">203N</strain>
    </source>
</reference>
<evidence type="ECO:0000313" key="3">
    <source>
        <dbReference type="Proteomes" id="UP000076088"/>
    </source>
</evidence>
<name>A0AAC9FGG5_SPHMC</name>
<dbReference type="Gene3D" id="1.25.40.10">
    <property type="entry name" value="Tetratricopeptide repeat domain"/>
    <property type="match status" value="1"/>
</dbReference>
<evidence type="ECO:0008006" key="4">
    <source>
        <dbReference type="Google" id="ProtNLM"/>
    </source>
</evidence>
<organism evidence="2 3">
    <name type="scientific">Sphingopyxis macrogoltabida</name>
    <name type="common">Sphingomonas macrogoltabidus</name>
    <dbReference type="NCBI Taxonomy" id="33050"/>
    <lineage>
        <taxon>Bacteria</taxon>
        <taxon>Pseudomonadati</taxon>
        <taxon>Pseudomonadota</taxon>
        <taxon>Alphaproteobacteria</taxon>
        <taxon>Sphingomonadales</taxon>
        <taxon>Sphingomonadaceae</taxon>
        <taxon>Sphingopyxis</taxon>
    </lineage>
</organism>
<sequence length="191" mass="21005">MKGMTMSKLCSDRDLAALIEDIRGDDSRDIEKIERQLSLFPEDPRLHFLRGSTLAGKQRAIEAHRSLQKAVELAPDYALARYQLGFFELTSGEADRALSTWGPLLKLPTENYLRRFVDGLTHLIRDEFAAAIAQFEAGIALNQDNLPMNHDIGLLVAECRKALNGGTADGGEDESATSFLLGQVSPGATHH</sequence>
<dbReference type="SUPFAM" id="SSF48452">
    <property type="entry name" value="TPR-like"/>
    <property type="match status" value="1"/>
</dbReference>
<evidence type="ECO:0000313" key="2">
    <source>
        <dbReference type="EMBL" id="AMU91478.1"/>
    </source>
</evidence>
<dbReference type="EMBL" id="CP013344">
    <property type="protein sequence ID" value="AMU91478.1"/>
    <property type="molecule type" value="Genomic_DNA"/>
</dbReference>
<evidence type="ECO:0000256" key="1">
    <source>
        <dbReference type="SAM" id="MobiDB-lite"/>
    </source>
</evidence>
<accession>A0AAC9FGG5</accession>
<dbReference type="Proteomes" id="UP000076088">
    <property type="component" value="Chromosome"/>
</dbReference>
<dbReference type="InterPro" id="IPR011990">
    <property type="entry name" value="TPR-like_helical_dom_sf"/>
</dbReference>
<keyword evidence="3" id="KW-1185">Reference proteome</keyword>
<dbReference type="AlphaFoldDB" id="A0AAC9FGG5"/>
<reference evidence="2 3" key="2">
    <citation type="journal article" date="2016" name="Genome Announc.">
        <title>Complete Genome Sequence of Sphingopyxis macrogoltabida Strain 203N (NBRC 111659), a Polyethylene Glycol Degrader.</title>
        <authorList>
            <person name="Ohtsubo Y."/>
            <person name="Nonoyama S."/>
            <person name="Nagata Y."/>
            <person name="Numata M."/>
            <person name="Tsuchikane K."/>
            <person name="Hosoyama A."/>
            <person name="Yamazoe A."/>
            <person name="Tsuda M."/>
            <person name="Fujita N."/>
            <person name="Kawai F."/>
        </authorList>
    </citation>
    <scope>NUCLEOTIDE SEQUENCE [LARGE SCALE GENOMIC DNA]</scope>
    <source>
        <strain evidence="2 3">203N</strain>
    </source>
</reference>